<feature type="transmembrane region" description="Helical" evidence="7">
    <location>
        <begin position="236"/>
        <end position="260"/>
    </location>
</feature>
<feature type="transmembrane region" description="Helical" evidence="7">
    <location>
        <begin position="150"/>
        <end position="169"/>
    </location>
</feature>
<feature type="transmembrane region" description="Helical" evidence="7">
    <location>
        <begin position="63"/>
        <end position="84"/>
    </location>
</feature>
<evidence type="ECO:0000256" key="1">
    <source>
        <dbReference type="ARBA" id="ARBA00004651"/>
    </source>
</evidence>
<accession>A0A3D8J5B2</accession>
<feature type="transmembrane region" description="Helical" evidence="7">
    <location>
        <begin position="121"/>
        <end position="138"/>
    </location>
</feature>
<dbReference type="RefSeq" id="WP_104762845.1">
    <property type="nucleotide sequence ID" value="NZ_FZPM01000009.1"/>
</dbReference>
<evidence type="ECO:0000313" key="9">
    <source>
        <dbReference type="Proteomes" id="UP000256424"/>
    </source>
</evidence>
<keyword evidence="4 7" id="KW-0812">Transmembrane</keyword>
<feature type="transmembrane region" description="Helical" evidence="7">
    <location>
        <begin position="15"/>
        <end position="42"/>
    </location>
</feature>
<sequence length="442" mass="48799">MSVRQLLWYNKEDNWANVIGISLVVVISIAWCMDMFHIFDIFRVQFTGWSGLAVIKSLQNTHFLHIVVLWIVFMVLFAVVARYLERDVGKFIVGFNVVYCLSLLVGILSTQSLAKEWQLEMPLVALLLGLILSNTLSLPQWFKDTFLTEFYVKIGIVLMGATLPVTLLFSAGSVAIMQACIVTIITFFSIFFVATKFFGLPAAFGATLGAGGSICGVSAAIVIGNASGAQKEHVSVAISIVVFWAVIMIFVLPLLCHLFGLDMGVAGAWIGTSEFADAAGLAAAQGLGDERAVAAFTLIKVIGRDMFVGVWAVLVALLSAAVWHKSTTANVRISSRIIWERFPKFILGFMLASVIGTMFVSYLPESTHKAYQAEALGFVKELRNWVFTWTFLCIGLSTEFKKIIRVGFAPFIAFSIGVAINLPLGFFLSNYMFVDFWRNFMR</sequence>
<name>A0A3D8J5B2_9HELI</name>
<organism evidence="8 9">
    <name type="scientific">Helicobacter aurati</name>
    <dbReference type="NCBI Taxonomy" id="137778"/>
    <lineage>
        <taxon>Bacteria</taxon>
        <taxon>Pseudomonadati</taxon>
        <taxon>Campylobacterota</taxon>
        <taxon>Epsilonproteobacteria</taxon>
        <taxon>Campylobacterales</taxon>
        <taxon>Helicobacteraceae</taxon>
        <taxon>Helicobacter</taxon>
    </lineage>
</organism>
<proteinExistence type="inferred from homology"/>
<dbReference type="Proteomes" id="UP000256424">
    <property type="component" value="Unassembled WGS sequence"/>
</dbReference>
<keyword evidence="6 7" id="KW-0472">Membrane</keyword>
<reference evidence="8 9" key="1">
    <citation type="submission" date="2018-04" db="EMBL/GenBank/DDBJ databases">
        <title>Novel Campyloabacter and Helicobacter Species and Strains.</title>
        <authorList>
            <person name="Mannion A.J."/>
            <person name="Shen Z."/>
            <person name="Fox J.G."/>
        </authorList>
    </citation>
    <scope>NUCLEOTIDE SEQUENCE [LARGE SCALE GENOMIC DNA]</scope>
    <source>
        <strain evidence="8 9">MIT 97-5075</strain>
    </source>
</reference>
<keyword evidence="9" id="KW-1185">Reference proteome</keyword>
<dbReference type="AlphaFoldDB" id="A0A3D8J5B2"/>
<feature type="transmembrane region" description="Helical" evidence="7">
    <location>
        <begin position="90"/>
        <end position="109"/>
    </location>
</feature>
<comment type="similarity">
    <text evidence="2">Belongs to the UPF0324 family.</text>
</comment>
<dbReference type="PANTHER" id="PTHR30106">
    <property type="entry name" value="INNER MEMBRANE PROTEIN YEIH-RELATED"/>
    <property type="match status" value="1"/>
</dbReference>
<keyword evidence="5 7" id="KW-1133">Transmembrane helix</keyword>
<evidence type="ECO:0000256" key="3">
    <source>
        <dbReference type="ARBA" id="ARBA00022475"/>
    </source>
</evidence>
<evidence type="ECO:0000256" key="5">
    <source>
        <dbReference type="ARBA" id="ARBA00022989"/>
    </source>
</evidence>
<feature type="transmembrane region" description="Helical" evidence="7">
    <location>
        <begin position="176"/>
        <end position="194"/>
    </location>
</feature>
<evidence type="ECO:0000256" key="7">
    <source>
        <dbReference type="SAM" id="Phobius"/>
    </source>
</evidence>
<feature type="transmembrane region" description="Helical" evidence="7">
    <location>
        <begin position="306"/>
        <end position="324"/>
    </location>
</feature>
<gene>
    <name evidence="8" type="ORF">CQA66_04750</name>
</gene>
<feature type="transmembrane region" description="Helical" evidence="7">
    <location>
        <begin position="200"/>
        <end position="224"/>
    </location>
</feature>
<protein>
    <submittedName>
        <fullName evidence="8">Putative sulfate exporter family transporter</fullName>
    </submittedName>
</protein>
<dbReference type="InterPro" id="IPR018383">
    <property type="entry name" value="UPF0324_pro"/>
</dbReference>
<comment type="subcellular location">
    <subcellularLocation>
        <location evidence="1">Cell membrane</location>
        <topology evidence="1">Multi-pass membrane protein</topology>
    </subcellularLocation>
</comment>
<evidence type="ECO:0000313" key="8">
    <source>
        <dbReference type="EMBL" id="RDU72376.1"/>
    </source>
</evidence>
<evidence type="ECO:0000256" key="2">
    <source>
        <dbReference type="ARBA" id="ARBA00007977"/>
    </source>
</evidence>
<feature type="transmembrane region" description="Helical" evidence="7">
    <location>
        <begin position="345"/>
        <end position="362"/>
    </location>
</feature>
<dbReference type="PANTHER" id="PTHR30106:SF1">
    <property type="entry name" value="UPF0324 MEMBRANE PROTEIN FN0533"/>
    <property type="match status" value="1"/>
</dbReference>
<feature type="transmembrane region" description="Helical" evidence="7">
    <location>
        <begin position="412"/>
        <end position="433"/>
    </location>
</feature>
<dbReference type="Pfam" id="PF03601">
    <property type="entry name" value="Cons_hypoth698"/>
    <property type="match status" value="1"/>
</dbReference>
<dbReference type="GO" id="GO:0005886">
    <property type="term" value="C:plasma membrane"/>
    <property type="evidence" value="ECO:0007669"/>
    <property type="project" value="UniProtKB-SubCell"/>
</dbReference>
<dbReference type="EMBL" id="NXLW01000007">
    <property type="protein sequence ID" value="RDU72376.1"/>
    <property type="molecule type" value="Genomic_DNA"/>
</dbReference>
<keyword evidence="3" id="KW-1003">Cell membrane</keyword>
<dbReference type="OrthoDB" id="9766798at2"/>
<evidence type="ECO:0000256" key="6">
    <source>
        <dbReference type="ARBA" id="ARBA00023136"/>
    </source>
</evidence>
<evidence type="ECO:0000256" key="4">
    <source>
        <dbReference type="ARBA" id="ARBA00022692"/>
    </source>
</evidence>
<comment type="caution">
    <text evidence="8">The sequence shown here is derived from an EMBL/GenBank/DDBJ whole genome shotgun (WGS) entry which is preliminary data.</text>
</comment>